<dbReference type="AlphaFoldDB" id="A0A2W7NN32"/>
<evidence type="ECO:0000313" key="3">
    <source>
        <dbReference type="Proteomes" id="UP000249239"/>
    </source>
</evidence>
<keyword evidence="3" id="KW-1185">Reference proteome</keyword>
<protein>
    <recommendedName>
        <fullName evidence="4">Lipocalin-like protein</fullName>
    </recommendedName>
</protein>
<sequence length="147" mass="17097">MKNVLIYTFLSLSLLLASCVSKEEMLTKEKWFLAKKETKIEGTVVFKKSDNEWILTFDKDGDVKSIENSGLFPATLQWQILDGKTLKFVTSTKEVEFHISTLNEDQLSVWTYENGTFDDIHFTFFSETSELWDLYSDEYVDAYRSGK</sequence>
<evidence type="ECO:0000313" key="2">
    <source>
        <dbReference type="EMBL" id="PZX18064.1"/>
    </source>
</evidence>
<gene>
    <name evidence="2" type="ORF">LX69_01100</name>
</gene>
<dbReference type="EMBL" id="QKZK01000007">
    <property type="protein sequence ID" value="PZX18064.1"/>
    <property type="molecule type" value="Genomic_DNA"/>
</dbReference>
<evidence type="ECO:0008006" key="4">
    <source>
        <dbReference type="Google" id="ProtNLM"/>
    </source>
</evidence>
<dbReference type="Proteomes" id="UP000249239">
    <property type="component" value="Unassembled WGS sequence"/>
</dbReference>
<proteinExistence type="predicted"/>
<feature type="chain" id="PRO_5015964071" description="Lipocalin-like protein" evidence="1">
    <location>
        <begin position="23"/>
        <end position="147"/>
    </location>
</feature>
<comment type="caution">
    <text evidence="2">The sequence shown here is derived from an EMBL/GenBank/DDBJ whole genome shotgun (WGS) entry which is preliminary data.</text>
</comment>
<accession>A0A2W7NN32</accession>
<keyword evidence="1" id="KW-0732">Signal</keyword>
<evidence type="ECO:0000256" key="1">
    <source>
        <dbReference type="SAM" id="SignalP"/>
    </source>
</evidence>
<dbReference type="PROSITE" id="PS51257">
    <property type="entry name" value="PROKAR_LIPOPROTEIN"/>
    <property type="match status" value="1"/>
</dbReference>
<dbReference type="RefSeq" id="WP_111444811.1">
    <property type="nucleotide sequence ID" value="NZ_QKZK01000007.1"/>
</dbReference>
<name>A0A2W7NN32_9BACT</name>
<reference evidence="2 3" key="1">
    <citation type="submission" date="2018-06" db="EMBL/GenBank/DDBJ databases">
        <title>Genomic Encyclopedia of Archaeal and Bacterial Type Strains, Phase II (KMG-II): from individual species to whole genera.</title>
        <authorList>
            <person name="Goeker M."/>
        </authorList>
    </citation>
    <scope>NUCLEOTIDE SEQUENCE [LARGE SCALE GENOMIC DNA]</scope>
    <source>
        <strain evidence="2 3">DSM 6779</strain>
    </source>
</reference>
<organism evidence="2 3">
    <name type="scientific">Breznakibacter xylanolyticus</name>
    <dbReference type="NCBI Taxonomy" id="990"/>
    <lineage>
        <taxon>Bacteria</taxon>
        <taxon>Pseudomonadati</taxon>
        <taxon>Bacteroidota</taxon>
        <taxon>Bacteroidia</taxon>
        <taxon>Marinilabiliales</taxon>
        <taxon>Marinilabiliaceae</taxon>
        <taxon>Breznakibacter</taxon>
    </lineage>
</organism>
<feature type="signal peptide" evidence="1">
    <location>
        <begin position="1"/>
        <end position="22"/>
    </location>
</feature>